<dbReference type="AlphaFoldDB" id="A0A3D8GQV3"/>
<evidence type="ECO:0000313" key="4">
    <source>
        <dbReference type="EMBL" id="RDU36874.1"/>
    </source>
</evidence>
<keyword evidence="1" id="KW-0749">Sporulation</keyword>
<dbReference type="GO" id="GO:0030435">
    <property type="term" value="P:sporulation resulting in formation of a cellular spore"/>
    <property type="evidence" value="ECO:0007669"/>
    <property type="project" value="UniProtKB-KW"/>
</dbReference>
<dbReference type="Proteomes" id="UP000257144">
    <property type="component" value="Unassembled WGS sequence"/>
</dbReference>
<keyword evidence="5" id="KW-1185">Reference proteome</keyword>
<evidence type="ECO:0000256" key="3">
    <source>
        <dbReference type="ARBA" id="ARBA00024344"/>
    </source>
</evidence>
<comment type="caution">
    <text evidence="4">The sequence shown here is derived from an EMBL/GenBank/DDBJ whole genome shotgun (WGS) entry which is preliminary data.</text>
</comment>
<dbReference type="Pfam" id="PF07875">
    <property type="entry name" value="Coat_F"/>
    <property type="match status" value="1"/>
</dbReference>
<organism evidence="4 5">
    <name type="scientific">Neobacillus piezotolerans</name>
    <dbReference type="NCBI Taxonomy" id="2259171"/>
    <lineage>
        <taxon>Bacteria</taxon>
        <taxon>Bacillati</taxon>
        <taxon>Bacillota</taxon>
        <taxon>Bacilli</taxon>
        <taxon>Bacillales</taxon>
        <taxon>Bacillaceae</taxon>
        <taxon>Neobacillus</taxon>
    </lineage>
</organism>
<protein>
    <submittedName>
        <fullName evidence="4">Spore coat protein</fullName>
    </submittedName>
</protein>
<dbReference type="InterPro" id="IPR012347">
    <property type="entry name" value="Ferritin-like"/>
</dbReference>
<keyword evidence="4" id="KW-0167">Capsid protein</keyword>
<sequence length="172" mass="19914">MEVSDMNEERRTLAWHETLELHELTAFQSIGLMKLKMGMKRITDSDLRGIYQRSIRDLEENLTELLQFYPSAAGQAPRDEDEDELREDNPFFAGDLLAMSKTLVRNYGIAITETATPQLRRTFLNHMTKAVRGHERIFTYMEGRGLYPAYNLGKILQNDVTLARRAIGMRDE</sequence>
<comment type="similarity">
    <text evidence="3">Belongs to the CotF family.</text>
</comment>
<gene>
    <name evidence="4" type="ORF">DRW41_09215</name>
</gene>
<dbReference type="Gene3D" id="1.20.1260.10">
    <property type="match status" value="1"/>
</dbReference>
<evidence type="ECO:0000256" key="1">
    <source>
        <dbReference type="ARBA" id="ARBA00022969"/>
    </source>
</evidence>
<name>A0A3D8GQV3_9BACI</name>
<evidence type="ECO:0000313" key="5">
    <source>
        <dbReference type="Proteomes" id="UP000257144"/>
    </source>
</evidence>
<dbReference type="EMBL" id="QNQT01000003">
    <property type="protein sequence ID" value="RDU36874.1"/>
    <property type="molecule type" value="Genomic_DNA"/>
</dbReference>
<dbReference type="InterPro" id="IPR012851">
    <property type="entry name" value="Spore_coat_CotF-like"/>
</dbReference>
<keyword evidence="4" id="KW-0946">Virion</keyword>
<proteinExistence type="inferred from homology"/>
<dbReference type="PANTHER" id="PTHR39183:SF1">
    <property type="entry name" value="SPORE COAT PROTEIN F-LIKE PROTEIN YHCQ"/>
    <property type="match status" value="1"/>
</dbReference>
<comment type="subcellular location">
    <subcellularLocation>
        <location evidence="2">Spore coat</location>
    </subcellularLocation>
</comment>
<evidence type="ECO:0000256" key="2">
    <source>
        <dbReference type="ARBA" id="ARBA00024325"/>
    </source>
</evidence>
<dbReference type="OrthoDB" id="2703958at2"/>
<reference evidence="4 5" key="1">
    <citation type="submission" date="2018-07" db="EMBL/GenBank/DDBJ databases">
        <title>Bacillus sp. YLB-04 draft genome sequence.</title>
        <authorList>
            <person name="Yu L."/>
            <person name="Tang X."/>
        </authorList>
    </citation>
    <scope>NUCLEOTIDE SEQUENCE [LARGE SCALE GENOMIC DNA]</scope>
    <source>
        <strain evidence="4 5">YLB-04</strain>
    </source>
</reference>
<dbReference type="PANTHER" id="PTHR39183">
    <property type="entry name" value="SPORE COAT PROTEIN F-LIKE PROTEIN YHCQ"/>
    <property type="match status" value="1"/>
</dbReference>
<accession>A0A3D8GQV3</accession>